<gene>
    <name evidence="2" type="ORF">SAMN05414137_102425</name>
</gene>
<protein>
    <submittedName>
        <fullName evidence="2">Uncharacterized protein</fullName>
    </submittedName>
</protein>
<dbReference type="EMBL" id="FOAZ01000002">
    <property type="protein sequence ID" value="SEK55515.1"/>
    <property type="molecule type" value="Genomic_DNA"/>
</dbReference>
<organism evidence="2 3">
    <name type="scientific">Streptacidiphilus jiangxiensis</name>
    <dbReference type="NCBI Taxonomy" id="235985"/>
    <lineage>
        <taxon>Bacteria</taxon>
        <taxon>Bacillati</taxon>
        <taxon>Actinomycetota</taxon>
        <taxon>Actinomycetes</taxon>
        <taxon>Kitasatosporales</taxon>
        <taxon>Streptomycetaceae</taxon>
        <taxon>Streptacidiphilus</taxon>
    </lineage>
</organism>
<dbReference type="RefSeq" id="WP_042443696.1">
    <property type="nucleotide sequence ID" value="NZ_BBPN01000005.1"/>
</dbReference>
<proteinExistence type="predicted"/>
<evidence type="ECO:0000256" key="1">
    <source>
        <dbReference type="SAM" id="Phobius"/>
    </source>
</evidence>
<dbReference type="Proteomes" id="UP000183015">
    <property type="component" value="Unassembled WGS sequence"/>
</dbReference>
<keyword evidence="3" id="KW-1185">Reference proteome</keyword>
<keyword evidence="1" id="KW-1133">Transmembrane helix</keyword>
<feature type="transmembrane region" description="Helical" evidence="1">
    <location>
        <begin position="6"/>
        <end position="26"/>
    </location>
</feature>
<reference evidence="3" key="1">
    <citation type="submission" date="2016-10" db="EMBL/GenBank/DDBJ databases">
        <authorList>
            <person name="Varghese N."/>
        </authorList>
    </citation>
    <scope>NUCLEOTIDE SEQUENCE [LARGE SCALE GENOMIC DNA]</scope>
    <source>
        <strain evidence="3">DSM 45096 / BCRC 16803 / CGMCC 4.1857 / CIP 109030 / JCM 12277 / KCTC 19219 / NBRC 100920 / 33214</strain>
    </source>
</reference>
<evidence type="ECO:0000313" key="3">
    <source>
        <dbReference type="Proteomes" id="UP000183015"/>
    </source>
</evidence>
<dbReference type="OrthoDB" id="3401121at2"/>
<dbReference type="AlphaFoldDB" id="A0A1H7I4Q0"/>
<sequence length="181" mass="20189">MNLTSQILPLAGVVIGAATSFLVTALTERTRWKRQLSVRWDERRLGAYADYAHIVKELAQRYQRIAVARGLTTDGSPLEPTGEVLEDLAATEIRRSALSETVVLLGDTRTITASRKMNQCLWHLEGLARGNPTATHQIWGPAYDAYRDARQNFIKQARLDLGVIGSATDQATWFPDWHSAN</sequence>
<name>A0A1H7I4Q0_STRJI</name>
<evidence type="ECO:0000313" key="2">
    <source>
        <dbReference type="EMBL" id="SEK55515.1"/>
    </source>
</evidence>
<accession>A0A1H7I4Q0</accession>
<keyword evidence="1" id="KW-0472">Membrane</keyword>
<keyword evidence="1" id="KW-0812">Transmembrane</keyword>